<protein>
    <submittedName>
        <fullName evidence="2">Uncharacterized protein</fullName>
    </submittedName>
</protein>
<reference evidence="2 3" key="1">
    <citation type="submission" date="2024-05" db="EMBL/GenBank/DDBJ databases">
        <title>Haplotype-resolved chromosome-level genome assembly of Huyou (Citrus changshanensis).</title>
        <authorList>
            <person name="Miao C."/>
            <person name="Chen W."/>
            <person name="Wu Y."/>
            <person name="Wang L."/>
            <person name="Zhao S."/>
            <person name="Grierson D."/>
            <person name="Xu C."/>
            <person name="Chen K."/>
        </authorList>
    </citation>
    <scope>NUCLEOTIDE SEQUENCE [LARGE SCALE GENOMIC DNA]</scope>
    <source>
        <strain evidence="2">01-14</strain>
        <tissue evidence="2">Leaf</tissue>
    </source>
</reference>
<gene>
    <name evidence="2" type="ORF">WN944_000561</name>
</gene>
<comment type="caution">
    <text evidence="2">The sequence shown here is derived from an EMBL/GenBank/DDBJ whole genome shotgun (WGS) entry which is preliminary data.</text>
</comment>
<evidence type="ECO:0000256" key="1">
    <source>
        <dbReference type="SAM" id="Phobius"/>
    </source>
</evidence>
<dbReference type="Proteomes" id="UP001428341">
    <property type="component" value="Unassembled WGS sequence"/>
</dbReference>
<keyword evidence="3" id="KW-1185">Reference proteome</keyword>
<keyword evidence="1" id="KW-0812">Transmembrane</keyword>
<accession>A0AAP0MD46</accession>
<proteinExistence type="predicted"/>
<sequence length="119" mass="14031">MSFGVRWPQLLSESHHMPVKPCKFPKSCSCYGFYQCTQSTIMVALCRTNNYLTNKKRWPHRQESMKSRLKVYPESGGQCLWHVLGEDKMIMMMTRIVTILISVILQTYFYNHTSINKFL</sequence>
<feature type="transmembrane region" description="Helical" evidence="1">
    <location>
        <begin position="90"/>
        <end position="110"/>
    </location>
</feature>
<keyword evidence="1" id="KW-1133">Transmembrane helix</keyword>
<name>A0AAP0MD46_9ROSI</name>
<dbReference type="EMBL" id="JBCGBO010000004">
    <property type="protein sequence ID" value="KAK9208207.1"/>
    <property type="molecule type" value="Genomic_DNA"/>
</dbReference>
<dbReference type="AlphaFoldDB" id="A0AAP0MD46"/>
<organism evidence="2 3">
    <name type="scientific">Citrus x changshan-huyou</name>
    <dbReference type="NCBI Taxonomy" id="2935761"/>
    <lineage>
        <taxon>Eukaryota</taxon>
        <taxon>Viridiplantae</taxon>
        <taxon>Streptophyta</taxon>
        <taxon>Embryophyta</taxon>
        <taxon>Tracheophyta</taxon>
        <taxon>Spermatophyta</taxon>
        <taxon>Magnoliopsida</taxon>
        <taxon>eudicotyledons</taxon>
        <taxon>Gunneridae</taxon>
        <taxon>Pentapetalae</taxon>
        <taxon>rosids</taxon>
        <taxon>malvids</taxon>
        <taxon>Sapindales</taxon>
        <taxon>Rutaceae</taxon>
        <taxon>Aurantioideae</taxon>
        <taxon>Citrus</taxon>
    </lineage>
</organism>
<keyword evidence="1" id="KW-0472">Membrane</keyword>
<evidence type="ECO:0000313" key="3">
    <source>
        <dbReference type="Proteomes" id="UP001428341"/>
    </source>
</evidence>
<evidence type="ECO:0000313" key="2">
    <source>
        <dbReference type="EMBL" id="KAK9208207.1"/>
    </source>
</evidence>